<evidence type="ECO:0000313" key="2">
    <source>
        <dbReference type="EMBL" id="KAJ9486297.1"/>
    </source>
</evidence>
<evidence type="ECO:0000256" key="1">
    <source>
        <dbReference type="SAM" id="MobiDB-lite"/>
    </source>
</evidence>
<sequence>MGAPFKDPQFHLLPTSICYLYLHLSFRQLNHITTYHINISYTFTSFITCLVRCSIHFNFCLLSLLTSILQTTQPKTKRKKKKENKRNKKGKEERENKKSLQRFQATTQQTLQFNLTIHFNQPSGQSFNQHVNQHFNQQSNHPINQPSNHPISRSSIQTTLQSTIQSINHPFKQHFNQPSNHPINESSIQTTLQSTSDRGGLHSFRTIGRLVTTTSNTPLYQPRRSPPTINNIHQSDRGGLRLQDNRQAGDNHFDYPLNHSPRTTTSTSLTVAGFGFRTIGRLVTTTLINPSINHVDQPARSITSTSLTVAGFQLQDNRQTGDNHFDRLTVAGFGFRTIGRLITVEQSPMLACMFATD</sequence>
<organism evidence="2 3">
    <name type="scientific">Penicillium thymicola</name>
    <dbReference type="NCBI Taxonomy" id="293382"/>
    <lineage>
        <taxon>Eukaryota</taxon>
        <taxon>Fungi</taxon>
        <taxon>Dikarya</taxon>
        <taxon>Ascomycota</taxon>
        <taxon>Pezizomycotina</taxon>
        <taxon>Eurotiomycetes</taxon>
        <taxon>Eurotiomycetidae</taxon>
        <taxon>Eurotiales</taxon>
        <taxon>Aspergillaceae</taxon>
        <taxon>Penicillium</taxon>
    </lineage>
</organism>
<comment type="caution">
    <text evidence="2">The sequence shown here is derived from an EMBL/GenBank/DDBJ whole genome shotgun (WGS) entry which is preliminary data.</text>
</comment>
<gene>
    <name evidence="2" type="ORF">VN97_g7036</name>
</gene>
<reference evidence="2" key="1">
    <citation type="submission" date="2015-06" db="EMBL/GenBank/DDBJ databases">
        <authorList>
            <person name="Nguyen H."/>
        </authorList>
    </citation>
    <scope>NUCLEOTIDE SEQUENCE</scope>
    <source>
        <strain evidence="2">DAOM 180753</strain>
    </source>
</reference>
<feature type="region of interest" description="Disordered" evidence="1">
    <location>
        <begin position="73"/>
        <end position="101"/>
    </location>
</feature>
<feature type="compositionally biased region" description="Basic residues" evidence="1">
    <location>
        <begin position="75"/>
        <end position="89"/>
    </location>
</feature>
<keyword evidence="3" id="KW-1185">Reference proteome</keyword>
<protein>
    <submittedName>
        <fullName evidence="2">Uncharacterized protein</fullName>
    </submittedName>
</protein>
<dbReference type="AlphaFoldDB" id="A0AAI9X770"/>
<proteinExistence type="predicted"/>
<reference evidence="2" key="2">
    <citation type="journal article" date="2016" name="Fungal Biol.">
        <title>Ochratoxin A production by Penicillium thymicola.</title>
        <authorList>
            <person name="Nguyen H.D.T."/>
            <person name="McMullin D.R."/>
            <person name="Ponomareva E."/>
            <person name="Riley R."/>
            <person name="Pomraning K.R."/>
            <person name="Baker S.E."/>
            <person name="Seifert K.A."/>
        </authorList>
    </citation>
    <scope>NUCLEOTIDE SEQUENCE</scope>
    <source>
        <strain evidence="2">DAOM 180753</strain>
    </source>
</reference>
<dbReference type="Proteomes" id="UP001227192">
    <property type="component" value="Unassembled WGS sequence"/>
</dbReference>
<accession>A0AAI9X770</accession>
<dbReference type="EMBL" id="LACB01000216">
    <property type="protein sequence ID" value="KAJ9486297.1"/>
    <property type="molecule type" value="Genomic_DNA"/>
</dbReference>
<name>A0AAI9X770_PENTH</name>
<feature type="region of interest" description="Disordered" evidence="1">
    <location>
        <begin position="216"/>
        <end position="236"/>
    </location>
</feature>
<evidence type="ECO:0000313" key="3">
    <source>
        <dbReference type="Proteomes" id="UP001227192"/>
    </source>
</evidence>